<dbReference type="AlphaFoldDB" id="A0A375I1Y1"/>
<dbReference type="Gene3D" id="1.10.287.1490">
    <property type="match status" value="1"/>
</dbReference>
<keyword evidence="5" id="KW-1185">Reference proteome</keyword>
<dbReference type="PANTHER" id="PTHR39082:SF1">
    <property type="entry name" value="SCAVENGER RECEPTOR CLASS A MEMBER 3"/>
    <property type="match status" value="1"/>
</dbReference>
<feature type="region of interest" description="Disordered" evidence="1">
    <location>
        <begin position="71"/>
        <end position="92"/>
    </location>
</feature>
<evidence type="ECO:0000259" key="3">
    <source>
        <dbReference type="Pfam" id="PF24481"/>
    </source>
</evidence>
<feature type="domain" description="C4-type zinc ribbon" evidence="2">
    <location>
        <begin position="205"/>
        <end position="239"/>
    </location>
</feature>
<gene>
    <name evidence="4" type="ORF">PROPJV5_1639</name>
</gene>
<accession>A0A375I1Y1</accession>
<dbReference type="Proteomes" id="UP000265962">
    <property type="component" value="Unassembled WGS sequence"/>
</dbReference>
<evidence type="ECO:0000256" key="1">
    <source>
        <dbReference type="SAM" id="MobiDB-lite"/>
    </source>
</evidence>
<dbReference type="InterPro" id="IPR052376">
    <property type="entry name" value="Oxidative_Scav/Glycosyltrans"/>
</dbReference>
<evidence type="ECO:0000313" key="5">
    <source>
        <dbReference type="Proteomes" id="UP000265962"/>
    </source>
</evidence>
<name>A0A375I1Y1_9ACTN</name>
<dbReference type="Pfam" id="PF24481">
    <property type="entry name" value="CT398_CC"/>
    <property type="match status" value="1"/>
</dbReference>
<reference evidence="5" key="1">
    <citation type="submission" date="2018-02" db="EMBL/GenBank/DDBJ databases">
        <authorList>
            <person name="Hornung B."/>
        </authorList>
    </citation>
    <scope>NUCLEOTIDE SEQUENCE [LARGE SCALE GENOMIC DNA]</scope>
</reference>
<feature type="compositionally biased region" description="Basic and acidic residues" evidence="1">
    <location>
        <begin position="71"/>
        <end position="88"/>
    </location>
</feature>
<evidence type="ECO:0000313" key="4">
    <source>
        <dbReference type="EMBL" id="SPF68657.1"/>
    </source>
</evidence>
<dbReference type="Pfam" id="PF02591">
    <property type="entry name" value="Zn_ribbon_9"/>
    <property type="match status" value="1"/>
</dbReference>
<organism evidence="4 5">
    <name type="scientific">Propionibacterium ruminifibrarum</name>
    <dbReference type="NCBI Taxonomy" id="1962131"/>
    <lineage>
        <taxon>Bacteria</taxon>
        <taxon>Bacillati</taxon>
        <taxon>Actinomycetota</taxon>
        <taxon>Actinomycetes</taxon>
        <taxon>Propionibacteriales</taxon>
        <taxon>Propionibacteriaceae</taxon>
        <taxon>Propionibacterium</taxon>
    </lineage>
</organism>
<dbReference type="PANTHER" id="PTHR39082">
    <property type="entry name" value="PHOSPHOLIPASE C-BETA-2-RELATED"/>
    <property type="match status" value="1"/>
</dbReference>
<feature type="domain" description="CT398-like coiled coil hairpin" evidence="3">
    <location>
        <begin position="14"/>
        <end position="194"/>
    </location>
</feature>
<dbReference type="OrthoDB" id="9784388at2"/>
<proteinExistence type="predicted"/>
<dbReference type="InterPro" id="IPR003743">
    <property type="entry name" value="Zf-RING_7"/>
</dbReference>
<dbReference type="EMBL" id="OMOH01000005">
    <property type="protein sequence ID" value="SPF68657.1"/>
    <property type="molecule type" value="Genomic_DNA"/>
</dbReference>
<dbReference type="InterPro" id="IPR056003">
    <property type="entry name" value="CT398_CC_hairpin"/>
</dbReference>
<evidence type="ECO:0000259" key="2">
    <source>
        <dbReference type="Pfam" id="PF02591"/>
    </source>
</evidence>
<sequence length="247" mass="27297">MLADPAAQRRLLDVAALDMKLMRLRHQAANLPENEELKALQAERATLTGQITEAETRRSDAQAELDRIDRDLDAAKARQDRNQRRADSGEVADQRALQSLLAEIEHLGGRINDLEDTELEAMQAVEDATTAHTELTAQRTEIENRMRALLASREKKKTEITEQGRQLMDELALTRKPLPDDLLGLYDKVAKRTGSSGAAELRAKRCGGCGLELDAAELHAIAAAQPNTVVRCEECGRILVRTDESGL</sequence>
<protein>
    <submittedName>
        <fullName evidence="4">C4-type zinc ribbon domain</fullName>
    </submittedName>
</protein>
<dbReference type="RefSeq" id="WP_119715799.1">
    <property type="nucleotide sequence ID" value="NZ_OMOH01000005.1"/>
</dbReference>